<keyword evidence="2 4" id="KW-0175">Coiled coil</keyword>
<evidence type="ECO:0000313" key="5">
    <source>
        <dbReference type="Proteomes" id="UP000515145"/>
    </source>
</evidence>
<dbReference type="GeneID" id="114452353"/>
<feature type="coiled-coil region" evidence="4">
    <location>
        <begin position="6"/>
        <end position="103"/>
    </location>
</feature>
<accession>A0A6P7KD33</accession>
<reference evidence="6" key="1">
    <citation type="submission" date="2025-08" db="UniProtKB">
        <authorList>
            <consortium name="RefSeq"/>
        </authorList>
    </citation>
    <scope>IDENTIFICATION</scope>
</reference>
<dbReference type="Pfam" id="PF15233">
    <property type="entry name" value="SYCE1"/>
    <property type="match status" value="1"/>
</dbReference>
<dbReference type="PANTHER" id="PTHR21731">
    <property type="entry name" value="SYNAPTONEMAL COMPLEX CENTRAL ELEMENT PROTEIN 1-LIKE"/>
    <property type="match status" value="1"/>
</dbReference>
<sequence length="194" mass="22926">MQEPKTEHLMSKLRRLQQAKNTLESEIQEATSVRDSMQKELETLLNEVYSLEGIQQEKEELCQRLQFQCEESERNVVRQLNENKKSKELVEQYACEIQELKLKQRKQRMIFENQLYQLIDQHKKLNSVFTQERLPDEMASAENIKSQLSSVEELKLVQLHDLAKALEEMKNHNQSVPAETREDETCMLPGCFKE</sequence>
<protein>
    <submittedName>
        <fullName evidence="6">Synaptonemal complex central element protein 1 isoform X1</fullName>
    </submittedName>
</protein>
<evidence type="ECO:0000256" key="4">
    <source>
        <dbReference type="SAM" id="Coils"/>
    </source>
</evidence>
<dbReference type="AlphaFoldDB" id="A0A6P7KD33"/>
<gene>
    <name evidence="6" type="primary">LOC114452353</name>
</gene>
<keyword evidence="5" id="KW-1185">Reference proteome</keyword>
<evidence type="ECO:0000256" key="3">
    <source>
        <dbReference type="ARBA" id="ARBA00023254"/>
    </source>
</evidence>
<evidence type="ECO:0000256" key="1">
    <source>
        <dbReference type="ARBA" id="ARBA00010094"/>
    </source>
</evidence>
<organism evidence="5 6">
    <name type="scientific">Parambassis ranga</name>
    <name type="common">Indian glassy fish</name>
    <dbReference type="NCBI Taxonomy" id="210632"/>
    <lineage>
        <taxon>Eukaryota</taxon>
        <taxon>Metazoa</taxon>
        <taxon>Chordata</taxon>
        <taxon>Craniata</taxon>
        <taxon>Vertebrata</taxon>
        <taxon>Euteleostomi</taxon>
        <taxon>Actinopterygii</taxon>
        <taxon>Neopterygii</taxon>
        <taxon>Teleostei</taxon>
        <taxon>Neoteleostei</taxon>
        <taxon>Acanthomorphata</taxon>
        <taxon>Ovalentaria</taxon>
        <taxon>Ambassidae</taxon>
        <taxon>Parambassis</taxon>
    </lineage>
</organism>
<dbReference type="InterPro" id="IPR026676">
    <property type="entry name" value="SYCE1"/>
</dbReference>
<evidence type="ECO:0000313" key="6">
    <source>
        <dbReference type="RefSeq" id="XP_028287430.1"/>
    </source>
</evidence>
<dbReference type="FunCoup" id="A0A6P7KD33">
    <property type="interactions" value="153"/>
</dbReference>
<dbReference type="OrthoDB" id="8931744at2759"/>
<name>A0A6P7KD33_9TELE</name>
<proteinExistence type="inferred from homology"/>
<evidence type="ECO:0000256" key="2">
    <source>
        <dbReference type="ARBA" id="ARBA00023054"/>
    </source>
</evidence>
<comment type="similarity">
    <text evidence="1">Belongs to the SYCE family.</text>
</comment>
<dbReference type="PANTHER" id="PTHR21731:SF1">
    <property type="entry name" value="SYNAPTONEMAL COMPLEX CENTRAL ELEMENT PROTEIN 1-LIKE"/>
    <property type="match status" value="1"/>
</dbReference>
<dbReference type="GO" id="GO:0007130">
    <property type="term" value="P:synaptonemal complex assembly"/>
    <property type="evidence" value="ECO:0007669"/>
    <property type="project" value="InterPro"/>
</dbReference>
<dbReference type="GO" id="GO:0000795">
    <property type="term" value="C:synaptonemal complex"/>
    <property type="evidence" value="ECO:0007669"/>
    <property type="project" value="InterPro"/>
</dbReference>
<dbReference type="Proteomes" id="UP000515145">
    <property type="component" value="Chromosome 2"/>
</dbReference>
<keyword evidence="3" id="KW-0469">Meiosis</keyword>
<dbReference type="InParanoid" id="A0A6P7KD33"/>
<dbReference type="RefSeq" id="XP_028287430.1">
    <property type="nucleotide sequence ID" value="XM_028431629.1"/>
</dbReference>